<organism evidence="1">
    <name type="scientific">OCS116 cluster bacterium</name>
    <dbReference type="NCBI Taxonomy" id="2030921"/>
    <lineage>
        <taxon>Bacteria</taxon>
        <taxon>Pseudomonadati</taxon>
        <taxon>Pseudomonadota</taxon>
        <taxon>Alphaproteobacteria</taxon>
        <taxon>OCS116 cluster</taxon>
    </lineage>
</organism>
<dbReference type="EMBL" id="NVUS01000002">
    <property type="protein sequence ID" value="PCJ03580.1"/>
    <property type="molecule type" value="Genomic_DNA"/>
</dbReference>
<comment type="caution">
    <text evidence="1">The sequence shown here is derived from an EMBL/GenBank/DDBJ whole genome shotgun (WGS) entry which is preliminary data.</text>
</comment>
<sequence length="83" mass="9293">MDDDPTKHVDQQFEKQRALGYLLDAWENAINDGVESDMIATAAIFAAISDMVNQYGEDPVAKMTESLAKRIRTGEFTLNKTIQ</sequence>
<evidence type="ECO:0000313" key="1">
    <source>
        <dbReference type="EMBL" id="PCJ03580.1"/>
    </source>
</evidence>
<accession>A0A2A4Z9V5</accession>
<proteinExistence type="predicted"/>
<gene>
    <name evidence="1" type="ORF">COB13_02200</name>
</gene>
<reference key="1">
    <citation type="submission" date="2017-08" db="EMBL/GenBank/DDBJ databases">
        <title>A dynamic microbial community with high functional redundancy inhabits the cold, oxic subseafloor aquifer.</title>
        <authorList>
            <person name="Tully B.J."/>
            <person name="Wheat C.G."/>
            <person name="Glazer B.T."/>
            <person name="Huber J.A."/>
        </authorList>
    </citation>
    <scope>NUCLEOTIDE SEQUENCE [LARGE SCALE GENOMIC DNA]</scope>
</reference>
<name>A0A2A4Z9V5_9PROT</name>
<reference evidence="1" key="2">
    <citation type="journal article" date="2018" name="ISME J.">
        <title>A dynamic microbial community with high functional redundancy inhabits the cold, oxic subseafloor aquifer.</title>
        <authorList>
            <person name="Tully B.J."/>
            <person name="Wheat C.G."/>
            <person name="Glazer B.T."/>
            <person name="Huber J.A."/>
        </authorList>
    </citation>
    <scope>NUCLEOTIDE SEQUENCE</scope>
    <source>
        <strain evidence="1">NORP83</strain>
    </source>
</reference>
<dbReference type="AlphaFoldDB" id="A0A2A4Z9V5"/>
<protein>
    <submittedName>
        <fullName evidence="1">Uncharacterized protein</fullName>
    </submittedName>
</protein>